<dbReference type="Proteomes" id="UP001295444">
    <property type="component" value="Chromosome 08"/>
</dbReference>
<proteinExistence type="predicted"/>
<keyword evidence="3" id="KW-1185">Reference proteome</keyword>
<dbReference type="AlphaFoldDB" id="A0AAD1ST73"/>
<name>A0AAD1ST73_PELCU</name>
<evidence type="ECO:0000256" key="1">
    <source>
        <dbReference type="SAM" id="MobiDB-lite"/>
    </source>
</evidence>
<gene>
    <name evidence="2" type="ORF">PECUL_23A045690</name>
</gene>
<organism evidence="2 3">
    <name type="scientific">Pelobates cultripes</name>
    <name type="common">Western spadefoot toad</name>
    <dbReference type="NCBI Taxonomy" id="61616"/>
    <lineage>
        <taxon>Eukaryota</taxon>
        <taxon>Metazoa</taxon>
        <taxon>Chordata</taxon>
        <taxon>Craniata</taxon>
        <taxon>Vertebrata</taxon>
        <taxon>Euteleostomi</taxon>
        <taxon>Amphibia</taxon>
        <taxon>Batrachia</taxon>
        <taxon>Anura</taxon>
        <taxon>Pelobatoidea</taxon>
        <taxon>Pelobatidae</taxon>
        <taxon>Pelobates</taxon>
    </lineage>
</organism>
<accession>A0AAD1ST73</accession>
<feature type="region of interest" description="Disordered" evidence="1">
    <location>
        <begin position="96"/>
        <end position="129"/>
    </location>
</feature>
<evidence type="ECO:0000313" key="2">
    <source>
        <dbReference type="EMBL" id="CAH2311395.1"/>
    </source>
</evidence>
<dbReference type="EMBL" id="OW240919">
    <property type="protein sequence ID" value="CAH2311395.1"/>
    <property type="molecule type" value="Genomic_DNA"/>
</dbReference>
<protein>
    <submittedName>
        <fullName evidence="2">Uncharacterized protein</fullName>
    </submittedName>
</protein>
<reference evidence="2" key="1">
    <citation type="submission" date="2022-03" db="EMBL/GenBank/DDBJ databases">
        <authorList>
            <person name="Alioto T."/>
            <person name="Alioto T."/>
            <person name="Gomez Garrido J."/>
        </authorList>
    </citation>
    <scope>NUCLEOTIDE SEQUENCE</scope>
</reference>
<evidence type="ECO:0000313" key="3">
    <source>
        <dbReference type="Proteomes" id="UP001295444"/>
    </source>
</evidence>
<sequence>MKGFLAELKKSVEEELDKRLFPIKEGMADLTAQAQATEHKMEKLAESVSSHNPDLQDLREQLRLREETSNRWIPIPVIIQVSGLLESVSIELLTDTHIGVPDPPTSSNRNGPHGLSPVDPQRKPSIPKR</sequence>